<dbReference type="Pfam" id="PF00005">
    <property type="entry name" value="ABC_tran"/>
    <property type="match status" value="1"/>
</dbReference>
<evidence type="ECO:0000256" key="4">
    <source>
        <dbReference type="ARBA" id="ARBA00022840"/>
    </source>
</evidence>
<dbReference type="EC" id="3.6.3.-" evidence="8"/>
<proteinExistence type="predicted"/>
<keyword evidence="4 8" id="KW-0067">ATP-binding</keyword>
<dbReference type="AlphaFoldDB" id="A0A1V4SIK8"/>
<keyword evidence="5" id="KW-1278">Translocase</keyword>
<evidence type="ECO:0000259" key="7">
    <source>
        <dbReference type="PROSITE" id="PS50893"/>
    </source>
</evidence>
<dbReference type="STRING" id="48256.CLHUN_30110"/>
<keyword evidence="8" id="KW-0378">Hydrolase</keyword>
<dbReference type="PANTHER" id="PTHR42788:SF17">
    <property type="entry name" value="ALIPHATIC SULFONATES IMPORT ATP-BINDING PROTEIN SSUB"/>
    <property type="match status" value="1"/>
</dbReference>
<dbReference type="RefSeq" id="WP_080065509.1">
    <property type="nucleotide sequence ID" value="NZ_MZGX01000021.1"/>
</dbReference>
<evidence type="ECO:0000313" key="9">
    <source>
        <dbReference type="Proteomes" id="UP000191554"/>
    </source>
</evidence>
<dbReference type="PANTHER" id="PTHR42788">
    <property type="entry name" value="TAURINE IMPORT ATP-BINDING PROTEIN-RELATED"/>
    <property type="match status" value="1"/>
</dbReference>
<dbReference type="SUPFAM" id="SSF52540">
    <property type="entry name" value="P-loop containing nucleoside triphosphate hydrolases"/>
    <property type="match status" value="1"/>
</dbReference>
<evidence type="ECO:0000256" key="2">
    <source>
        <dbReference type="ARBA" id="ARBA00022475"/>
    </source>
</evidence>
<gene>
    <name evidence="8" type="primary">ssuB_7</name>
    <name evidence="8" type="ORF">CLHUN_30110</name>
</gene>
<sequence length="250" mass="27853">MEDKANGYSIKIEKLVKKFGNLIVLNNINLEINPGEFVAIVGKSGCGKSTLLRLIEGLDTLTEGSIKINGKEKEGVDSNIRFVFQEPRLLPWKKVLKNVQLGAHHQNEALASEALENVGLKDKEDVWPYTLSGGQKQRVSLARALAGHPKVLLLDEPLGALDALTRLDMQELIEKLWANLGFSAIIVTHDVSEAVKLADRVIVIDENEIRLDIKIQLTRPRVTGNDSSYYEKIILSNIMNQEETTKDYAI</sequence>
<dbReference type="InterPro" id="IPR003439">
    <property type="entry name" value="ABC_transporter-like_ATP-bd"/>
</dbReference>
<keyword evidence="3" id="KW-0547">Nucleotide-binding</keyword>
<evidence type="ECO:0000313" key="8">
    <source>
        <dbReference type="EMBL" id="OPX43071.1"/>
    </source>
</evidence>
<reference evidence="8 9" key="1">
    <citation type="submission" date="2017-03" db="EMBL/GenBank/DDBJ databases">
        <title>Genome sequence of Clostridium hungatei DSM 14427.</title>
        <authorList>
            <person name="Poehlein A."/>
            <person name="Daniel R."/>
        </authorList>
    </citation>
    <scope>NUCLEOTIDE SEQUENCE [LARGE SCALE GENOMIC DNA]</scope>
    <source>
        <strain evidence="8 9">DSM 14427</strain>
    </source>
</reference>
<evidence type="ECO:0000256" key="1">
    <source>
        <dbReference type="ARBA" id="ARBA00022448"/>
    </source>
</evidence>
<dbReference type="EMBL" id="MZGX01000021">
    <property type="protein sequence ID" value="OPX43071.1"/>
    <property type="molecule type" value="Genomic_DNA"/>
</dbReference>
<accession>A0A1V4SIK8</accession>
<feature type="domain" description="ABC transporter" evidence="7">
    <location>
        <begin position="10"/>
        <end position="231"/>
    </location>
</feature>
<evidence type="ECO:0000256" key="6">
    <source>
        <dbReference type="ARBA" id="ARBA00023136"/>
    </source>
</evidence>
<dbReference type="GO" id="GO:0016887">
    <property type="term" value="F:ATP hydrolysis activity"/>
    <property type="evidence" value="ECO:0007669"/>
    <property type="project" value="InterPro"/>
</dbReference>
<evidence type="ECO:0000256" key="3">
    <source>
        <dbReference type="ARBA" id="ARBA00022741"/>
    </source>
</evidence>
<dbReference type="OrthoDB" id="9801958at2"/>
<comment type="caution">
    <text evidence="8">The sequence shown here is derived from an EMBL/GenBank/DDBJ whole genome shotgun (WGS) entry which is preliminary data.</text>
</comment>
<protein>
    <submittedName>
        <fullName evidence="8">Aliphatic sulfonates import ATP-binding protein SsuB</fullName>
        <ecNumber evidence="8">3.6.3.-</ecNumber>
    </submittedName>
</protein>
<dbReference type="Proteomes" id="UP000191554">
    <property type="component" value="Unassembled WGS sequence"/>
</dbReference>
<dbReference type="InterPro" id="IPR003593">
    <property type="entry name" value="AAA+_ATPase"/>
</dbReference>
<dbReference type="GO" id="GO:0005524">
    <property type="term" value="F:ATP binding"/>
    <property type="evidence" value="ECO:0007669"/>
    <property type="project" value="UniProtKB-KW"/>
</dbReference>
<evidence type="ECO:0000256" key="5">
    <source>
        <dbReference type="ARBA" id="ARBA00022967"/>
    </source>
</evidence>
<dbReference type="InterPro" id="IPR050166">
    <property type="entry name" value="ABC_transporter_ATP-bind"/>
</dbReference>
<dbReference type="PROSITE" id="PS50893">
    <property type="entry name" value="ABC_TRANSPORTER_2"/>
    <property type="match status" value="1"/>
</dbReference>
<dbReference type="Gene3D" id="3.40.50.300">
    <property type="entry name" value="P-loop containing nucleotide triphosphate hydrolases"/>
    <property type="match status" value="1"/>
</dbReference>
<keyword evidence="9" id="KW-1185">Reference proteome</keyword>
<keyword evidence="6" id="KW-0472">Membrane</keyword>
<dbReference type="InterPro" id="IPR017871">
    <property type="entry name" value="ABC_transporter-like_CS"/>
</dbReference>
<dbReference type="InterPro" id="IPR027417">
    <property type="entry name" value="P-loop_NTPase"/>
</dbReference>
<organism evidence="8 9">
    <name type="scientific">Ruminiclostridium hungatei</name>
    <name type="common">Clostridium hungatei</name>
    <dbReference type="NCBI Taxonomy" id="48256"/>
    <lineage>
        <taxon>Bacteria</taxon>
        <taxon>Bacillati</taxon>
        <taxon>Bacillota</taxon>
        <taxon>Clostridia</taxon>
        <taxon>Eubacteriales</taxon>
        <taxon>Oscillospiraceae</taxon>
        <taxon>Ruminiclostridium</taxon>
    </lineage>
</organism>
<dbReference type="SMART" id="SM00382">
    <property type="entry name" value="AAA"/>
    <property type="match status" value="1"/>
</dbReference>
<keyword evidence="2" id="KW-1003">Cell membrane</keyword>
<name>A0A1V4SIK8_RUMHU</name>
<dbReference type="CDD" id="cd03293">
    <property type="entry name" value="ABC_NrtD_SsuB_transporters"/>
    <property type="match status" value="1"/>
</dbReference>
<keyword evidence="1" id="KW-0813">Transport</keyword>
<dbReference type="PROSITE" id="PS00211">
    <property type="entry name" value="ABC_TRANSPORTER_1"/>
    <property type="match status" value="1"/>
</dbReference>